<dbReference type="InterPro" id="IPR051446">
    <property type="entry name" value="HTH_trans_reg/aminotransferase"/>
</dbReference>
<dbReference type="SUPFAM" id="SSF46785">
    <property type="entry name" value="Winged helix' DNA-binding domain"/>
    <property type="match status" value="1"/>
</dbReference>
<dbReference type="AlphaFoldDB" id="A0A0J8D954"/>
<evidence type="ECO:0000256" key="5">
    <source>
        <dbReference type="ARBA" id="ARBA00023163"/>
    </source>
</evidence>
<dbReference type="PANTHER" id="PTHR46577:SF1">
    <property type="entry name" value="HTH-TYPE TRANSCRIPTIONAL REGULATORY PROTEIN GABR"/>
    <property type="match status" value="1"/>
</dbReference>
<protein>
    <submittedName>
        <fullName evidence="7">Transcriptional regulator, GntR family</fullName>
    </submittedName>
</protein>
<reference evidence="7 8" key="1">
    <citation type="submission" date="2015-06" db="EMBL/GenBank/DDBJ databases">
        <title>Draft genome sequence of the purine-degrading Clostridium cylindrosporum HC-1 (DSM 605).</title>
        <authorList>
            <person name="Poehlein A."/>
            <person name="Schiel-Bengelsdorf B."/>
            <person name="Bengelsdorf F."/>
            <person name="Daniel R."/>
            <person name="Duerre P."/>
        </authorList>
    </citation>
    <scope>NUCLEOTIDE SEQUENCE [LARGE SCALE GENOMIC DNA]</scope>
    <source>
        <strain evidence="7 8">DSM 605</strain>
    </source>
</reference>
<dbReference type="GO" id="GO:0003824">
    <property type="term" value="F:catalytic activity"/>
    <property type="evidence" value="ECO:0007669"/>
    <property type="project" value="UniProtKB-ARBA"/>
</dbReference>
<dbReference type="RefSeq" id="WP_048571277.1">
    <property type="nucleotide sequence ID" value="NZ_LFVU01000028.1"/>
</dbReference>
<evidence type="ECO:0000256" key="4">
    <source>
        <dbReference type="ARBA" id="ARBA00023125"/>
    </source>
</evidence>
<evidence type="ECO:0000256" key="1">
    <source>
        <dbReference type="ARBA" id="ARBA00005384"/>
    </source>
</evidence>
<evidence type="ECO:0000256" key="3">
    <source>
        <dbReference type="ARBA" id="ARBA00023015"/>
    </source>
</evidence>
<evidence type="ECO:0000313" key="8">
    <source>
        <dbReference type="Proteomes" id="UP000036756"/>
    </source>
</evidence>
<evidence type="ECO:0000313" key="7">
    <source>
        <dbReference type="EMBL" id="KMT20874.1"/>
    </source>
</evidence>
<proteinExistence type="inferred from homology"/>
<dbReference type="PRINTS" id="PR00035">
    <property type="entry name" value="HTHGNTR"/>
</dbReference>
<dbReference type="SMART" id="SM00345">
    <property type="entry name" value="HTH_GNTR"/>
    <property type="match status" value="1"/>
</dbReference>
<dbReference type="OrthoDB" id="9802328at2"/>
<dbReference type="STRING" id="1121307.CLCY_1c01080"/>
<keyword evidence="8" id="KW-1185">Reference proteome</keyword>
<dbReference type="InterPro" id="IPR036390">
    <property type="entry name" value="WH_DNA-bd_sf"/>
</dbReference>
<dbReference type="GO" id="GO:0030170">
    <property type="term" value="F:pyridoxal phosphate binding"/>
    <property type="evidence" value="ECO:0007669"/>
    <property type="project" value="InterPro"/>
</dbReference>
<dbReference type="PANTHER" id="PTHR46577">
    <property type="entry name" value="HTH-TYPE TRANSCRIPTIONAL REGULATORY PROTEIN GABR"/>
    <property type="match status" value="1"/>
</dbReference>
<sequence length="479" mass="54706">MFNMKFSGNTPIYLQLGYHIKSLILKGFINPHSKLPSTRELSSILGISRNTTMMAYEYLEDEGFLYTKKNKGAFVSDIKISETKVLNIDYSDKISEDARLSESLDIIKTEPKWKKGMISFKSISPDNELFDIEEFKRAFLYRLSDEGSKILNYGYAKGYDKLINYLLGYMEKKGANIEGKDILITNGFTEGFDIVLSTLTSKGDKILCENPTHNTALKIMKLHGLNICSIDINEDGIDINLLKEKLEEENIKIAYMIPSYHNPTGIVMPPEKRIEVYNILRENKVPLIEDGFNEELRYSGSHVTPMVSLCGEGNSVIYIGSFSKILYPGMRIGWILADKALISTLESVKRSRNIHTSFLDQGILYEYLSNGYFEKYLKRIRKIYKDKYEFAIECAKKYIPHEAILGQGGLHIYVRLKNVNARELLKLCYAEGVLFTPGDIFSDKNTEDKSFRLGFSRTSDDEIEKGFKIIGKYVKVLEG</sequence>
<dbReference type="InterPro" id="IPR000524">
    <property type="entry name" value="Tscrpt_reg_HTH_GntR"/>
</dbReference>
<keyword evidence="2" id="KW-0663">Pyridoxal phosphate</keyword>
<accession>A0A0J8D954</accession>
<evidence type="ECO:0000259" key="6">
    <source>
        <dbReference type="PROSITE" id="PS50949"/>
    </source>
</evidence>
<dbReference type="Pfam" id="PF00392">
    <property type="entry name" value="GntR"/>
    <property type="match status" value="1"/>
</dbReference>
<dbReference type="PROSITE" id="PS50949">
    <property type="entry name" value="HTH_GNTR"/>
    <property type="match status" value="1"/>
</dbReference>
<evidence type="ECO:0000256" key="2">
    <source>
        <dbReference type="ARBA" id="ARBA00022898"/>
    </source>
</evidence>
<dbReference type="InterPro" id="IPR015421">
    <property type="entry name" value="PyrdxlP-dep_Trfase_major"/>
</dbReference>
<organism evidence="7 8">
    <name type="scientific">Clostridium cylindrosporum DSM 605</name>
    <dbReference type="NCBI Taxonomy" id="1121307"/>
    <lineage>
        <taxon>Bacteria</taxon>
        <taxon>Bacillati</taxon>
        <taxon>Bacillota</taxon>
        <taxon>Clostridia</taxon>
        <taxon>Eubacteriales</taxon>
        <taxon>Clostridiaceae</taxon>
        <taxon>Clostridium</taxon>
    </lineage>
</organism>
<dbReference type="SUPFAM" id="SSF53383">
    <property type="entry name" value="PLP-dependent transferases"/>
    <property type="match status" value="1"/>
</dbReference>
<dbReference type="InterPro" id="IPR036388">
    <property type="entry name" value="WH-like_DNA-bd_sf"/>
</dbReference>
<dbReference type="GO" id="GO:0003677">
    <property type="term" value="F:DNA binding"/>
    <property type="evidence" value="ECO:0007669"/>
    <property type="project" value="UniProtKB-KW"/>
</dbReference>
<dbReference type="CDD" id="cd07377">
    <property type="entry name" value="WHTH_GntR"/>
    <property type="match status" value="1"/>
</dbReference>
<name>A0A0J8D954_CLOCY</name>
<dbReference type="InterPro" id="IPR015424">
    <property type="entry name" value="PyrdxlP-dep_Trfase"/>
</dbReference>
<dbReference type="InterPro" id="IPR004839">
    <property type="entry name" value="Aminotransferase_I/II_large"/>
</dbReference>
<dbReference type="EMBL" id="LFVU01000028">
    <property type="protein sequence ID" value="KMT20874.1"/>
    <property type="molecule type" value="Genomic_DNA"/>
</dbReference>
<dbReference type="PATRIC" id="fig|1121307.3.peg.469"/>
<dbReference type="Gene3D" id="3.40.640.10">
    <property type="entry name" value="Type I PLP-dependent aspartate aminotransferase-like (Major domain)"/>
    <property type="match status" value="1"/>
</dbReference>
<dbReference type="CDD" id="cd00609">
    <property type="entry name" value="AAT_like"/>
    <property type="match status" value="1"/>
</dbReference>
<comment type="similarity">
    <text evidence="1">In the C-terminal section; belongs to the class-I pyridoxal-phosphate-dependent aminotransferase family.</text>
</comment>
<dbReference type="Pfam" id="PF00155">
    <property type="entry name" value="Aminotran_1_2"/>
    <property type="match status" value="1"/>
</dbReference>
<keyword evidence="5" id="KW-0804">Transcription</keyword>
<keyword evidence="4" id="KW-0238">DNA-binding</keyword>
<keyword evidence="3" id="KW-0805">Transcription regulation</keyword>
<dbReference type="Proteomes" id="UP000036756">
    <property type="component" value="Unassembled WGS sequence"/>
</dbReference>
<feature type="domain" description="HTH gntR-type" evidence="6">
    <location>
        <begin position="10"/>
        <end position="78"/>
    </location>
</feature>
<dbReference type="GO" id="GO:0003700">
    <property type="term" value="F:DNA-binding transcription factor activity"/>
    <property type="evidence" value="ECO:0007669"/>
    <property type="project" value="InterPro"/>
</dbReference>
<gene>
    <name evidence="7" type="ORF">CLCY_1c01080</name>
</gene>
<dbReference type="Gene3D" id="1.10.10.10">
    <property type="entry name" value="Winged helix-like DNA-binding domain superfamily/Winged helix DNA-binding domain"/>
    <property type="match status" value="1"/>
</dbReference>
<comment type="caution">
    <text evidence="7">The sequence shown here is derived from an EMBL/GenBank/DDBJ whole genome shotgun (WGS) entry which is preliminary data.</text>
</comment>
<dbReference type="InterPro" id="IPR015422">
    <property type="entry name" value="PyrdxlP-dep_Trfase_small"/>
</dbReference>
<dbReference type="Gene3D" id="3.90.1150.10">
    <property type="entry name" value="Aspartate Aminotransferase, domain 1"/>
    <property type="match status" value="1"/>
</dbReference>